<feature type="domain" description="PPIase FKBP-type" evidence="7">
    <location>
        <begin position="205"/>
        <end position="265"/>
    </location>
</feature>
<protein>
    <recommendedName>
        <fullName evidence="3">peptidylprolyl isomerase</fullName>
        <ecNumber evidence="3">5.2.1.8</ecNumber>
    </recommendedName>
</protein>
<dbReference type="InterPro" id="IPR027304">
    <property type="entry name" value="Trigger_fact/SurA_dom_sf"/>
</dbReference>
<dbReference type="Gene3D" id="3.30.70.1050">
    <property type="entry name" value="Trigger factor ribosome-binding domain"/>
    <property type="match status" value="1"/>
</dbReference>
<evidence type="ECO:0000256" key="5">
    <source>
        <dbReference type="ARBA" id="ARBA00023186"/>
    </source>
</evidence>
<dbReference type="GO" id="GO:0043335">
    <property type="term" value="P:protein unfolding"/>
    <property type="evidence" value="ECO:0007669"/>
    <property type="project" value="TreeGrafter"/>
</dbReference>
<evidence type="ECO:0000259" key="9">
    <source>
        <dbReference type="Pfam" id="PF05698"/>
    </source>
</evidence>
<evidence type="ECO:0000259" key="8">
    <source>
        <dbReference type="Pfam" id="PF05697"/>
    </source>
</evidence>
<keyword evidence="4" id="KW-0697">Rotamase</keyword>
<dbReference type="HAMAP" id="MF_00303">
    <property type="entry name" value="Trigger_factor_Tig"/>
    <property type="match status" value="1"/>
</dbReference>
<accession>A0A7S1XSM2</accession>
<dbReference type="InterPro" id="IPR008881">
    <property type="entry name" value="Trigger_fac_ribosome-bd_bac"/>
</dbReference>
<evidence type="ECO:0000256" key="1">
    <source>
        <dbReference type="ARBA" id="ARBA00000971"/>
    </source>
</evidence>
<organism evidence="10">
    <name type="scientific">Phaeomonas parva</name>
    <dbReference type="NCBI Taxonomy" id="124430"/>
    <lineage>
        <taxon>Eukaryota</taxon>
        <taxon>Sar</taxon>
        <taxon>Stramenopiles</taxon>
        <taxon>Ochrophyta</taxon>
        <taxon>Pinguiophyceae</taxon>
        <taxon>Pinguiochrysidales</taxon>
        <taxon>Pinguiochrysidaceae</taxon>
        <taxon>Phaeomonas</taxon>
    </lineage>
</organism>
<feature type="domain" description="Trigger factor ribosome-binding bacterial" evidence="8">
    <location>
        <begin position="16"/>
        <end position="155"/>
    </location>
</feature>
<dbReference type="InterPro" id="IPR046357">
    <property type="entry name" value="PPIase_dom_sf"/>
</dbReference>
<keyword evidence="5" id="KW-0143">Chaperone</keyword>
<evidence type="ECO:0000256" key="2">
    <source>
        <dbReference type="ARBA" id="ARBA00005464"/>
    </source>
</evidence>
<dbReference type="PIRSF" id="PIRSF003095">
    <property type="entry name" value="Trigger_factor"/>
    <property type="match status" value="1"/>
</dbReference>
<name>A0A7S1XSM2_9STRA</name>
<comment type="catalytic activity">
    <reaction evidence="1">
        <text>[protein]-peptidylproline (omega=180) = [protein]-peptidylproline (omega=0)</text>
        <dbReference type="Rhea" id="RHEA:16237"/>
        <dbReference type="Rhea" id="RHEA-COMP:10747"/>
        <dbReference type="Rhea" id="RHEA-COMP:10748"/>
        <dbReference type="ChEBI" id="CHEBI:83833"/>
        <dbReference type="ChEBI" id="CHEBI:83834"/>
        <dbReference type="EC" id="5.2.1.8"/>
    </reaction>
</comment>
<dbReference type="GO" id="GO:0003755">
    <property type="term" value="F:peptidyl-prolyl cis-trans isomerase activity"/>
    <property type="evidence" value="ECO:0007669"/>
    <property type="project" value="UniProtKB-KW"/>
</dbReference>
<dbReference type="GO" id="GO:0015031">
    <property type="term" value="P:protein transport"/>
    <property type="evidence" value="ECO:0007669"/>
    <property type="project" value="InterPro"/>
</dbReference>
<dbReference type="PANTHER" id="PTHR30560:SF3">
    <property type="entry name" value="TRIGGER FACTOR-LIKE PROTEIN TIG, CHLOROPLASTIC"/>
    <property type="match status" value="1"/>
</dbReference>
<dbReference type="Gene3D" id="1.10.3120.10">
    <property type="entry name" value="Trigger factor, C-terminal domain"/>
    <property type="match status" value="1"/>
</dbReference>
<feature type="domain" description="Trigger factor C-terminal" evidence="9">
    <location>
        <begin position="289"/>
        <end position="413"/>
    </location>
</feature>
<dbReference type="Pfam" id="PF05697">
    <property type="entry name" value="Trigger_N"/>
    <property type="match status" value="1"/>
</dbReference>
<dbReference type="InterPro" id="IPR001179">
    <property type="entry name" value="PPIase_FKBP_dom"/>
</dbReference>
<dbReference type="Gene3D" id="3.10.50.40">
    <property type="match status" value="1"/>
</dbReference>
<dbReference type="GO" id="GO:0044183">
    <property type="term" value="F:protein folding chaperone"/>
    <property type="evidence" value="ECO:0007669"/>
    <property type="project" value="TreeGrafter"/>
</dbReference>
<evidence type="ECO:0000256" key="4">
    <source>
        <dbReference type="ARBA" id="ARBA00023110"/>
    </source>
</evidence>
<proteinExistence type="inferred from homology"/>
<dbReference type="AlphaFoldDB" id="A0A7S1XSM2"/>
<keyword evidence="6" id="KW-0413">Isomerase</keyword>
<dbReference type="InterPro" id="IPR005215">
    <property type="entry name" value="Trig_fac"/>
</dbReference>
<dbReference type="EMBL" id="HBGJ01022681">
    <property type="protein sequence ID" value="CAD9256245.1"/>
    <property type="molecule type" value="Transcribed_RNA"/>
</dbReference>
<evidence type="ECO:0000256" key="6">
    <source>
        <dbReference type="ARBA" id="ARBA00023235"/>
    </source>
</evidence>
<dbReference type="SUPFAM" id="SSF109998">
    <property type="entry name" value="Triger factor/SurA peptide-binding domain-like"/>
    <property type="match status" value="1"/>
</dbReference>
<gene>
    <name evidence="10" type="ORF">PPAR1163_LOCUS14616</name>
</gene>
<dbReference type="SUPFAM" id="SSF54534">
    <property type="entry name" value="FKBP-like"/>
    <property type="match status" value="1"/>
</dbReference>
<dbReference type="Pfam" id="PF00254">
    <property type="entry name" value="FKBP_C"/>
    <property type="match status" value="1"/>
</dbReference>
<dbReference type="Pfam" id="PF05698">
    <property type="entry name" value="Trigger_C"/>
    <property type="match status" value="1"/>
</dbReference>
<dbReference type="PANTHER" id="PTHR30560">
    <property type="entry name" value="TRIGGER FACTOR CHAPERONE AND PEPTIDYL-PROLYL CIS/TRANS ISOMERASE"/>
    <property type="match status" value="1"/>
</dbReference>
<evidence type="ECO:0000259" key="7">
    <source>
        <dbReference type="Pfam" id="PF00254"/>
    </source>
</evidence>
<reference evidence="10" key="1">
    <citation type="submission" date="2021-01" db="EMBL/GenBank/DDBJ databases">
        <authorList>
            <person name="Corre E."/>
            <person name="Pelletier E."/>
            <person name="Niang G."/>
            <person name="Scheremetjew M."/>
            <person name="Finn R."/>
            <person name="Kale V."/>
            <person name="Holt S."/>
            <person name="Cochrane G."/>
            <person name="Meng A."/>
            <person name="Brown T."/>
            <person name="Cohen L."/>
        </authorList>
    </citation>
    <scope>NUCLEOTIDE SEQUENCE</scope>
    <source>
        <strain evidence="10">CCMP2877</strain>
    </source>
</reference>
<dbReference type="InterPro" id="IPR036611">
    <property type="entry name" value="Trigger_fac_ribosome-bd_sf"/>
</dbReference>
<dbReference type="EC" id="5.2.1.8" evidence="3"/>
<dbReference type="GO" id="GO:0051083">
    <property type="term" value="P:'de novo' cotranslational protein folding"/>
    <property type="evidence" value="ECO:0007669"/>
    <property type="project" value="TreeGrafter"/>
</dbReference>
<dbReference type="InterPro" id="IPR008880">
    <property type="entry name" value="Trigger_fac_C"/>
</dbReference>
<evidence type="ECO:0000256" key="3">
    <source>
        <dbReference type="ARBA" id="ARBA00013194"/>
    </source>
</evidence>
<sequence>MQRGAPLYAAASNVEVTPGVNSSAIIKLQVPGADTKAAYNNAAKQYASTVQVEGFRKGKVPMAVLEQRIGKEALTSGAMETIAETFVSDAIKQSGVQAIGQAELMTPAELIVASYTPGEPLDLEVKVDVWPELEFTGSLEGHTIEAEAPQYNQTAYDLAMKGLRQRYAKTADKEGGAAIGDALTVNMAGFEFDEAAEGNKGEALPNMAEGSAIELIMEQDRFMPGLVEALVGATAGETRQVEVEFPDRATAGAMRGRKAIFEVEVIEVASRTLPECNDDFANEIREGLTMEELSKEVNMAVNEDAERAAKKQLGGALDEMLVAQCKCEVPETLVDEKAKERFAQMLSDFRASGTSDEEIKSMITRDGFLKYKEIARPQAEKELRISFAHAKVADMWDIKVDQDEVADQVELLRLEALKEAKQNGQAEPDFEEARVREQVEVTILADRVHEALKEKNNIVYVESVAAAPATELVEG</sequence>
<evidence type="ECO:0000313" key="10">
    <source>
        <dbReference type="EMBL" id="CAD9256245.1"/>
    </source>
</evidence>
<comment type="similarity">
    <text evidence="2">Belongs to the FKBP-type PPIase family. Tig subfamily.</text>
</comment>
<dbReference type="NCBIfam" id="TIGR00115">
    <property type="entry name" value="tig"/>
    <property type="match status" value="1"/>
</dbReference>
<dbReference type="SUPFAM" id="SSF102735">
    <property type="entry name" value="Trigger factor ribosome-binding domain"/>
    <property type="match status" value="1"/>
</dbReference>
<dbReference type="GO" id="GO:0043022">
    <property type="term" value="F:ribosome binding"/>
    <property type="evidence" value="ECO:0007669"/>
    <property type="project" value="TreeGrafter"/>
</dbReference>
<dbReference type="InterPro" id="IPR037041">
    <property type="entry name" value="Trigger_fac_C_sf"/>
</dbReference>